<feature type="non-terminal residue" evidence="2">
    <location>
        <position position="165"/>
    </location>
</feature>
<dbReference type="Pfam" id="PF20209">
    <property type="entry name" value="DUF6570"/>
    <property type="match status" value="1"/>
</dbReference>
<keyword evidence="3" id="KW-1185">Reference proteome</keyword>
<organism evidence="2 3">
    <name type="scientific">Sistotremastrum suecicum HHB10207 ss-3</name>
    <dbReference type="NCBI Taxonomy" id="1314776"/>
    <lineage>
        <taxon>Eukaryota</taxon>
        <taxon>Fungi</taxon>
        <taxon>Dikarya</taxon>
        <taxon>Basidiomycota</taxon>
        <taxon>Agaricomycotina</taxon>
        <taxon>Agaricomycetes</taxon>
        <taxon>Sistotremastrales</taxon>
        <taxon>Sistotremastraceae</taxon>
        <taxon>Sistotremastrum</taxon>
    </lineage>
</organism>
<feature type="domain" description="DUF6570" evidence="1">
    <location>
        <begin position="15"/>
        <end position="146"/>
    </location>
</feature>
<gene>
    <name evidence="2" type="ORF">SISSUDRAFT_975567</name>
</gene>
<evidence type="ECO:0000259" key="1">
    <source>
        <dbReference type="Pfam" id="PF20209"/>
    </source>
</evidence>
<dbReference type="InterPro" id="IPR046700">
    <property type="entry name" value="DUF6570"/>
</dbReference>
<reference evidence="2 3" key="1">
    <citation type="journal article" date="2016" name="Mol. Biol. Evol.">
        <title>Comparative Genomics of Early-Diverging Mushroom-Forming Fungi Provides Insights into the Origins of Lignocellulose Decay Capabilities.</title>
        <authorList>
            <person name="Nagy L.G."/>
            <person name="Riley R."/>
            <person name="Tritt A."/>
            <person name="Adam C."/>
            <person name="Daum C."/>
            <person name="Floudas D."/>
            <person name="Sun H."/>
            <person name="Yadav J.S."/>
            <person name="Pangilinan J."/>
            <person name="Larsson K.H."/>
            <person name="Matsuura K."/>
            <person name="Barry K."/>
            <person name="Labutti K."/>
            <person name="Kuo R."/>
            <person name="Ohm R.A."/>
            <person name="Bhattacharya S.S."/>
            <person name="Shirouzu T."/>
            <person name="Yoshinaga Y."/>
            <person name="Martin F.M."/>
            <person name="Grigoriev I.V."/>
            <person name="Hibbett D.S."/>
        </authorList>
    </citation>
    <scope>NUCLEOTIDE SEQUENCE [LARGE SCALE GENOMIC DNA]</scope>
    <source>
        <strain evidence="2 3">HHB10207 ss-3</strain>
    </source>
</reference>
<sequence length="165" mass="19019">CVVQVCHDCRSSLMRSKIPRFSLRNGLYRGSLPHDLRDLTWVEEMCCAVYRTTAHVTRLFQDGLKVHGNTCAHDTNIVSTAEVLPRTPADVLGQLTVVFVGAGEIRPDVLQTMFRVRKEKVWRMLMWLKEHNAVYRKLQFSRSNLELYNDSLDVLPGIRESIIFD</sequence>
<protein>
    <recommendedName>
        <fullName evidence="1">DUF6570 domain-containing protein</fullName>
    </recommendedName>
</protein>
<proteinExistence type="predicted"/>
<evidence type="ECO:0000313" key="2">
    <source>
        <dbReference type="EMBL" id="KZT40205.1"/>
    </source>
</evidence>
<dbReference type="EMBL" id="KV428036">
    <property type="protein sequence ID" value="KZT40205.1"/>
    <property type="molecule type" value="Genomic_DNA"/>
</dbReference>
<accession>A0A166F2E8</accession>
<dbReference type="Proteomes" id="UP000076798">
    <property type="component" value="Unassembled WGS sequence"/>
</dbReference>
<dbReference type="STRING" id="1314776.A0A166F2E8"/>
<evidence type="ECO:0000313" key="3">
    <source>
        <dbReference type="Proteomes" id="UP000076798"/>
    </source>
</evidence>
<name>A0A166F2E8_9AGAM</name>
<dbReference type="OrthoDB" id="3257061at2759"/>
<feature type="non-terminal residue" evidence="2">
    <location>
        <position position="1"/>
    </location>
</feature>
<dbReference type="AlphaFoldDB" id="A0A166F2E8"/>